<dbReference type="GO" id="GO:0005886">
    <property type="term" value="C:plasma membrane"/>
    <property type="evidence" value="ECO:0007669"/>
    <property type="project" value="TreeGrafter"/>
</dbReference>
<comment type="catalytic activity">
    <reaction evidence="8">
        <text>L-tyrosyl-[protein] + ATP = O-phospho-L-tyrosyl-[protein] + ADP + H(+)</text>
        <dbReference type="Rhea" id="RHEA:10596"/>
        <dbReference type="Rhea" id="RHEA-COMP:10136"/>
        <dbReference type="Rhea" id="RHEA-COMP:20101"/>
        <dbReference type="ChEBI" id="CHEBI:15378"/>
        <dbReference type="ChEBI" id="CHEBI:30616"/>
        <dbReference type="ChEBI" id="CHEBI:46858"/>
        <dbReference type="ChEBI" id="CHEBI:61978"/>
        <dbReference type="ChEBI" id="CHEBI:456216"/>
        <dbReference type="EC" id="2.7.10.2"/>
    </reaction>
</comment>
<keyword evidence="11" id="KW-1185">Reference proteome</keyword>
<evidence type="ECO:0000256" key="8">
    <source>
        <dbReference type="ARBA" id="ARBA00051245"/>
    </source>
</evidence>
<dbReference type="Pfam" id="PF13614">
    <property type="entry name" value="AAA_31"/>
    <property type="match status" value="1"/>
</dbReference>
<organism evidence="10 11">
    <name type="scientific">Planococcus massiliensis</name>
    <dbReference type="NCBI Taxonomy" id="1499687"/>
    <lineage>
        <taxon>Bacteria</taxon>
        <taxon>Bacillati</taxon>
        <taxon>Bacillota</taxon>
        <taxon>Bacilli</taxon>
        <taxon>Bacillales</taxon>
        <taxon>Caryophanaceae</taxon>
        <taxon>Planococcus</taxon>
    </lineage>
</organism>
<dbReference type="STRING" id="1499687.BN1080_01075"/>
<evidence type="ECO:0000256" key="1">
    <source>
        <dbReference type="ARBA" id="ARBA00007316"/>
    </source>
</evidence>
<dbReference type="EC" id="2.7.10.2" evidence="2"/>
<keyword evidence="6" id="KW-0067">ATP-binding</keyword>
<dbReference type="EMBL" id="CCXS01000001">
    <property type="protein sequence ID" value="CEG22154.1"/>
    <property type="molecule type" value="Genomic_DNA"/>
</dbReference>
<keyword evidence="7" id="KW-0829">Tyrosine-protein kinase</keyword>
<keyword evidence="3" id="KW-0808">Transferase</keyword>
<evidence type="ECO:0000256" key="3">
    <source>
        <dbReference type="ARBA" id="ARBA00022679"/>
    </source>
</evidence>
<evidence type="ECO:0000256" key="5">
    <source>
        <dbReference type="ARBA" id="ARBA00022777"/>
    </source>
</evidence>
<evidence type="ECO:0000259" key="9">
    <source>
        <dbReference type="Pfam" id="PF13614"/>
    </source>
</evidence>
<dbReference type="Proteomes" id="UP000043699">
    <property type="component" value="Unassembled WGS sequence"/>
</dbReference>
<comment type="similarity">
    <text evidence="1">Belongs to the CpsD/CapB family.</text>
</comment>
<dbReference type="NCBIfam" id="TIGR01007">
    <property type="entry name" value="eps_fam"/>
    <property type="match status" value="1"/>
</dbReference>
<sequence>MGIQKKTKHAGERKRFDIPKTNSLAAEQYRSIRTNLNFTMPDSNVRTILFTSATNGEGKTTTALNIAIVYAESGKKVLLVDGNMRRPALHHFFDISSRNGFSSLLMKKGELLDTVKRTGIVGLEVLPCGHVPSNPAELLGAAALEQLMAEMKKYYDIVIFDSAPVLTIADSKILANKCDGTVLVASSGKSDKQQIVKAKEALLAAKATILGVILNNHEVGKSRNYYEGYHSD</sequence>
<dbReference type="GO" id="GO:0042802">
    <property type="term" value="F:identical protein binding"/>
    <property type="evidence" value="ECO:0007669"/>
    <property type="project" value="UniProtKB-ARBA"/>
</dbReference>
<keyword evidence="4" id="KW-0547">Nucleotide-binding</keyword>
<dbReference type="AlphaFoldDB" id="A0A098EIN2"/>
<proteinExistence type="inferred from homology"/>
<keyword evidence="5 10" id="KW-0418">Kinase</keyword>
<evidence type="ECO:0000256" key="2">
    <source>
        <dbReference type="ARBA" id="ARBA00011903"/>
    </source>
</evidence>
<dbReference type="PANTHER" id="PTHR32309:SF13">
    <property type="entry name" value="FERRIC ENTEROBACTIN TRANSPORT PROTEIN FEPE"/>
    <property type="match status" value="1"/>
</dbReference>
<evidence type="ECO:0000256" key="6">
    <source>
        <dbReference type="ARBA" id="ARBA00022840"/>
    </source>
</evidence>
<dbReference type="RefSeq" id="WP_234398938.1">
    <property type="nucleotide sequence ID" value="NZ_CCXS01000001.1"/>
</dbReference>
<dbReference type="InterPro" id="IPR025669">
    <property type="entry name" value="AAA_dom"/>
</dbReference>
<evidence type="ECO:0000256" key="4">
    <source>
        <dbReference type="ARBA" id="ARBA00022741"/>
    </source>
</evidence>
<dbReference type="GO" id="GO:0004715">
    <property type="term" value="F:non-membrane spanning protein tyrosine kinase activity"/>
    <property type="evidence" value="ECO:0007669"/>
    <property type="project" value="UniProtKB-EC"/>
</dbReference>
<accession>A0A098EIN2</accession>
<dbReference type="FunFam" id="3.40.50.300:FF:000527">
    <property type="entry name" value="Tyrosine-protein kinase etk"/>
    <property type="match status" value="1"/>
</dbReference>
<dbReference type="InterPro" id="IPR050445">
    <property type="entry name" value="Bact_polysacc_biosynth/exp"/>
</dbReference>
<protein>
    <recommendedName>
        <fullName evidence="2">non-specific protein-tyrosine kinase</fullName>
        <ecNumber evidence="2">2.7.10.2</ecNumber>
    </recommendedName>
</protein>
<dbReference type="Gene3D" id="3.40.50.300">
    <property type="entry name" value="P-loop containing nucleotide triphosphate hydrolases"/>
    <property type="match status" value="1"/>
</dbReference>
<dbReference type="CDD" id="cd05387">
    <property type="entry name" value="BY-kinase"/>
    <property type="match status" value="1"/>
</dbReference>
<reference evidence="10 11" key="1">
    <citation type="submission" date="2014-09" db="EMBL/GenBank/DDBJ databases">
        <authorList>
            <person name="Urmite Genomes Urmite Genomes"/>
        </authorList>
    </citation>
    <scope>NUCLEOTIDE SEQUENCE [LARGE SCALE GENOMIC DNA]</scope>
    <source>
        <strain evidence="10 11">ES2</strain>
    </source>
</reference>
<gene>
    <name evidence="10" type="primary">ywqD_3</name>
    <name evidence="10" type="ORF">BN1080_01075</name>
</gene>
<dbReference type="PANTHER" id="PTHR32309">
    <property type="entry name" value="TYROSINE-PROTEIN KINASE"/>
    <property type="match status" value="1"/>
</dbReference>
<evidence type="ECO:0000313" key="11">
    <source>
        <dbReference type="Proteomes" id="UP000043699"/>
    </source>
</evidence>
<name>A0A098EIN2_9BACL</name>
<dbReference type="GO" id="GO:0005524">
    <property type="term" value="F:ATP binding"/>
    <property type="evidence" value="ECO:0007669"/>
    <property type="project" value="UniProtKB-KW"/>
</dbReference>
<evidence type="ECO:0000256" key="7">
    <source>
        <dbReference type="ARBA" id="ARBA00023137"/>
    </source>
</evidence>
<dbReference type="InterPro" id="IPR005702">
    <property type="entry name" value="Wzc-like_C"/>
</dbReference>
<feature type="domain" description="AAA" evidence="9">
    <location>
        <begin position="46"/>
        <end position="175"/>
    </location>
</feature>
<dbReference type="SUPFAM" id="SSF52540">
    <property type="entry name" value="P-loop containing nucleoside triphosphate hydrolases"/>
    <property type="match status" value="1"/>
</dbReference>
<dbReference type="InterPro" id="IPR027417">
    <property type="entry name" value="P-loop_NTPase"/>
</dbReference>
<evidence type="ECO:0000313" key="10">
    <source>
        <dbReference type="EMBL" id="CEG22154.1"/>
    </source>
</evidence>